<feature type="transmembrane region" description="Helical" evidence="5">
    <location>
        <begin position="167"/>
        <end position="184"/>
    </location>
</feature>
<name>A0A8K0V2U7_9ENTR</name>
<evidence type="ECO:0000256" key="4">
    <source>
        <dbReference type="ARBA" id="ARBA00023136"/>
    </source>
</evidence>
<dbReference type="InterPro" id="IPR007016">
    <property type="entry name" value="O-antigen_ligase-rel_domated"/>
</dbReference>
<proteinExistence type="predicted"/>
<dbReference type="PANTHER" id="PTHR37422:SF17">
    <property type="entry name" value="O-ANTIGEN LIGASE"/>
    <property type="match status" value="1"/>
</dbReference>
<dbReference type="Pfam" id="PF04932">
    <property type="entry name" value="Wzy_C"/>
    <property type="match status" value="1"/>
</dbReference>
<evidence type="ECO:0000256" key="1">
    <source>
        <dbReference type="ARBA" id="ARBA00004141"/>
    </source>
</evidence>
<feature type="transmembrane region" description="Helical" evidence="5">
    <location>
        <begin position="71"/>
        <end position="91"/>
    </location>
</feature>
<dbReference type="PANTHER" id="PTHR37422">
    <property type="entry name" value="TEICHURONIC ACID BIOSYNTHESIS PROTEIN TUAE"/>
    <property type="match status" value="1"/>
</dbReference>
<feature type="transmembrane region" description="Helical" evidence="5">
    <location>
        <begin position="103"/>
        <end position="122"/>
    </location>
</feature>
<sequence>MAPVIPEKALKVFIFSAIISLAVIYKNLPYLKGNKKQLILPGMLLALGLMQVIWVAVFKVHGSAFTGAYRAYQNGGKILIFTSFIVAALCCPSSRQLRATFSLHYFIFLVGTGLYCYAGWQLYHNSGANLTTYRVQLGYENATTAAYALTFVALGFSQAIINLRSKWCIVFYLLHFIISLSAIISTQTRAAILIYPFLSIFLFFIHFRHDRKLLIRAFFFFIFFGCMIFALLKPILVKRYSDFQHDLISYGNKNSNTSIGARFAMQQAGVFTGMSHPFGQSLEARSNGLDELIKLNPTFKSVLSYKNTHFHNEMADTFSLKGIIGVVLLLGVYGAMLHAAKLNRSIALLTITLAIIIYGLSDTLLYDKSGALNCMSYLCLALMITLNMAREQNHE</sequence>
<keyword evidence="4 5" id="KW-0472">Membrane</keyword>
<feature type="transmembrane region" description="Helical" evidence="5">
    <location>
        <begin position="214"/>
        <end position="232"/>
    </location>
</feature>
<evidence type="ECO:0000259" key="6">
    <source>
        <dbReference type="Pfam" id="PF04932"/>
    </source>
</evidence>
<evidence type="ECO:0000313" key="8">
    <source>
        <dbReference type="Proteomes" id="UP000659047"/>
    </source>
</evidence>
<reference evidence="7" key="1">
    <citation type="submission" date="2021-01" db="EMBL/GenBank/DDBJ databases">
        <title>Intestinitalea alba gen. nov., sp. nov., a novel genus of the family Enterobacteriaceae, isolated from the gut of the plastic-eating mealworm Tenebrio molitor L.</title>
        <authorList>
            <person name="Yang Y."/>
        </authorList>
    </citation>
    <scope>NUCLEOTIDE SEQUENCE</scope>
    <source>
        <strain evidence="7">BIT-L3</strain>
    </source>
</reference>
<evidence type="ECO:0000313" key="7">
    <source>
        <dbReference type="EMBL" id="MBK4714373.1"/>
    </source>
</evidence>
<dbReference type="Proteomes" id="UP000659047">
    <property type="component" value="Unassembled WGS sequence"/>
</dbReference>
<comment type="subcellular location">
    <subcellularLocation>
        <location evidence="1">Membrane</location>
        <topology evidence="1">Multi-pass membrane protein</topology>
    </subcellularLocation>
</comment>
<keyword evidence="8" id="KW-1185">Reference proteome</keyword>
<evidence type="ECO:0000256" key="5">
    <source>
        <dbReference type="SAM" id="Phobius"/>
    </source>
</evidence>
<feature type="transmembrane region" description="Helical" evidence="5">
    <location>
        <begin position="12"/>
        <end position="31"/>
    </location>
</feature>
<dbReference type="AlphaFoldDB" id="A0A8K0V2U7"/>
<dbReference type="EMBL" id="JAEPBH010000005">
    <property type="protein sequence ID" value="MBK4714373.1"/>
    <property type="molecule type" value="Genomic_DNA"/>
</dbReference>
<organism evidence="7 8">
    <name type="scientific">Tenebrionibacter intestinalis</name>
    <dbReference type="NCBI Taxonomy" id="2799638"/>
    <lineage>
        <taxon>Bacteria</taxon>
        <taxon>Pseudomonadati</taxon>
        <taxon>Pseudomonadota</taxon>
        <taxon>Gammaproteobacteria</taxon>
        <taxon>Enterobacterales</taxon>
        <taxon>Enterobacteriaceae</taxon>
        <taxon>Tenebrionibacter/Tenebrionicola group</taxon>
        <taxon>Tenebrionibacter</taxon>
    </lineage>
</organism>
<protein>
    <submittedName>
        <fullName evidence="7">O-antigen ligase family protein</fullName>
    </submittedName>
</protein>
<keyword evidence="2 5" id="KW-0812">Transmembrane</keyword>
<feature type="transmembrane region" description="Helical" evidence="5">
    <location>
        <begin position="318"/>
        <end position="339"/>
    </location>
</feature>
<gene>
    <name evidence="7" type="ORF">JJB97_03265</name>
</gene>
<dbReference type="GO" id="GO:0016020">
    <property type="term" value="C:membrane"/>
    <property type="evidence" value="ECO:0007669"/>
    <property type="project" value="UniProtKB-SubCell"/>
</dbReference>
<comment type="caution">
    <text evidence="7">The sequence shown here is derived from an EMBL/GenBank/DDBJ whole genome shotgun (WGS) entry which is preliminary data.</text>
</comment>
<keyword evidence="3 5" id="KW-1133">Transmembrane helix</keyword>
<feature type="transmembrane region" description="Helical" evidence="5">
    <location>
        <begin position="346"/>
        <end position="364"/>
    </location>
</feature>
<feature type="transmembrane region" description="Helical" evidence="5">
    <location>
        <begin position="142"/>
        <end position="160"/>
    </location>
</feature>
<feature type="transmembrane region" description="Helical" evidence="5">
    <location>
        <begin position="38"/>
        <end position="59"/>
    </location>
</feature>
<dbReference type="GO" id="GO:0016874">
    <property type="term" value="F:ligase activity"/>
    <property type="evidence" value="ECO:0007669"/>
    <property type="project" value="UniProtKB-KW"/>
</dbReference>
<evidence type="ECO:0000256" key="3">
    <source>
        <dbReference type="ARBA" id="ARBA00022989"/>
    </source>
</evidence>
<keyword evidence="7" id="KW-0436">Ligase</keyword>
<evidence type="ECO:0000256" key="2">
    <source>
        <dbReference type="ARBA" id="ARBA00022692"/>
    </source>
</evidence>
<feature type="transmembrane region" description="Helical" evidence="5">
    <location>
        <begin position="190"/>
        <end position="207"/>
    </location>
</feature>
<feature type="domain" description="O-antigen ligase-related" evidence="6">
    <location>
        <begin position="176"/>
        <end position="330"/>
    </location>
</feature>
<accession>A0A8K0V2U7</accession>
<dbReference type="InterPro" id="IPR051533">
    <property type="entry name" value="WaaL-like"/>
</dbReference>